<feature type="signal peptide" evidence="1">
    <location>
        <begin position="1"/>
        <end position="23"/>
    </location>
</feature>
<sequence length="242" mass="26154">MRRSGKITALSAGAMLAPACALGGDFAQFRPIGFSADGGIFAYEEFGIQDGSGSAYSNIYFIDTAKDTYLSGTPIRVQGPENDSSLRRVRTEAAARANPLVARYSLNDNPGQLVAFNPYSEVGPAPESIRYYEFPAEPRVGQPYTLTLTETEAPVPDTCKGLIERSAGFQLAFTEKAGKPVNETVHRDDRVPQSRGCPTGYRISGVVTHQGGSQTIHMALVMLLRYGFEGLDGRWLAVPLKP</sequence>
<dbReference type="Pfam" id="PF10016">
    <property type="entry name" value="DUF2259"/>
    <property type="match status" value="1"/>
</dbReference>
<dbReference type="EMBL" id="JBHTNF010000001">
    <property type="protein sequence ID" value="MFD1326572.1"/>
    <property type="molecule type" value="Genomic_DNA"/>
</dbReference>
<keyword evidence="3" id="KW-1185">Reference proteome</keyword>
<keyword evidence="1" id="KW-0732">Signal</keyword>
<feature type="chain" id="PRO_5045811602" evidence="1">
    <location>
        <begin position="24"/>
        <end position="242"/>
    </location>
</feature>
<evidence type="ECO:0000256" key="1">
    <source>
        <dbReference type="SAM" id="SignalP"/>
    </source>
</evidence>
<organism evidence="2 3">
    <name type="scientific">Mycoplana ramosa</name>
    <name type="common">Mycoplana bullata</name>
    <dbReference type="NCBI Taxonomy" id="40837"/>
    <lineage>
        <taxon>Bacteria</taxon>
        <taxon>Pseudomonadati</taxon>
        <taxon>Pseudomonadota</taxon>
        <taxon>Alphaproteobacteria</taxon>
        <taxon>Hyphomicrobiales</taxon>
        <taxon>Rhizobiaceae</taxon>
        <taxon>Mycoplana</taxon>
    </lineage>
</organism>
<dbReference type="Proteomes" id="UP001597173">
    <property type="component" value="Unassembled WGS sequence"/>
</dbReference>
<evidence type="ECO:0000313" key="3">
    <source>
        <dbReference type="Proteomes" id="UP001597173"/>
    </source>
</evidence>
<dbReference type="InterPro" id="IPR018725">
    <property type="entry name" value="DUF2259_secreted"/>
</dbReference>
<name>A0ABW3YPS0_MYCRA</name>
<reference evidence="3" key="1">
    <citation type="journal article" date="2019" name="Int. J. Syst. Evol. Microbiol.">
        <title>The Global Catalogue of Microorganisms (GCM) 10K type strain sequencing project: providing services to taxonomists for standard genome sequencing and annotation.</title>
        <authorList>
            <consortium name="The Broad Institute Genomics Platform"/>
            <consortium name="The Broad Institute Genome Sequencing Center for Infectious Disease"/>
            <person name="Wu L."/>
            <person name="Ma J."/>
        </authorList>
    </citation>
    <scope>NUCLEOTIDE SEQUENCE [LARGE SCALE GENOMIC DNA]</scope>
    <source>
        <strain evidence="3">CCUG 55609</strain>
    </source>
</reference>
<evidence type="ECO:0000313" key="2">
    <source>
        <dbReference type="EMBL" id="MFD1326572.1"/>
    </source>
</evidence>
<comment type="caution">
    <text evidence="2">The sequence shown here is derived from an EMBL/GenBank/DDBJ whole genome shotgun (WGS) entry which is preliminary data.</text>
</comment>
<protein>
    <submittedName>
        <fullName evidence="2">DUF2259 domain-containing protein</fullName>
    </submittedName>
</protein>
<dbReference type="RefSeq" id="WP_374838070.1">
    <property type="nucleotide sequence ID" value="NZ_JBHEEW010000006.1"/>
</dbReference>
<accession>A0ABW3YPS0</accession>
<gene>
    <name evidence="2" type="ORF">ACFQ33_01490</name>
</gene>
<proteinExistence type="predicted"/>